<dbReference type="EMBL" id="KI913149">
    <property type="protein sequence ID" value="ETV73278.1"/>
    <property type="molecule type" value="Genomic_DNA"/>
</dbReference>
<keyword evidence="1" id="KW-0479">Metal-binding</keyword>
<dbReference type="InterPro" id="IPR050231">
    <property type="entry name" value="Iron_ascorbate_oxido_reductase"/>
</dbReference>
<comment type="similarity">
    <text evidence="1">Belongs to the iron/ascorbate-dependent oxidoreductase family.</text>
</comment>
<dbReference type="Pfam" id="PF03171">
    <property type="entry name" value="2OG-FeII_Oxy"/>
    <property type="match status" value="1"/>
</dbReference>
<dbReference type="Gene3D" id="2.60.120.330">
    <property type="entry name" value="B-lactam Antibiotic, Isopenicillin N Synthase, Chain"/>
    <property type="match status" value="1"/>
</dbReference>
<dbReference type="GO" id="GO:0046872">
    <property type="term" value="F:metal ion binding"/>
    <property type="evidence" value="ECO:0007669"/>
    <property type="project" value="UniProtKB-KW"/>
</dbReference>
<dbReference type="PANTHER" id="PTHR47990">
    <property type="entry name" value="2-OXOGLUTARATE (2OG) AND FE(II)-DEPENDENT OXYGENASE SUPERFAMILY PROTEIN-RELATED"/>
    <property type="match status" value="1"/>
</dbReference>
<dbReference type="GO" id="GO:0016491">
    <property type="term" value="F:oxidoreductase activity"/>
    <property type="evidence" value="ECO:0007669"/>
    <property type="project" value="UniProtKB-KW"/>
</dbReference>
<organism evidence="3">
    <name type="scientific">Aphanomyces astaci</name>
    <name type="common">Crayfish plague agent</name>
    <dbReference type="NCBI Taxonomy" id="112090"/>
    <lineage>
        <taxon>Eukaryota</taxon>
        <taxon>Sar</taxon>
        <taxon>Stramenopiles</taxon>
        <taxon>Oomycota</taxon>
        <taxon>Saprolegniomycetes</taxon>
        <taxon>Saprolegniales</taxon>
        <taxon>Verrucalvaceae</taxon>
        <taxon>Aphanomyces</taxon>
    </lineage>
</organism>
<feature type="domain" description="Fe2OG dioxygenase" evidence="2">
    <location>
        <begin position="202"/>
        <end position="300"/>
    </location>
</feature>
<accession>W4G2V6</accession>
<dbReference type="InterPro" id="IPR027443">
    <property type="entry name" value="IPNS-like_sf"/>
</dbReference>
<evidence type="ECO:0000313" key="3">
    <source>
        <dbReference type="EMBL" id="ETV73278.1"/>
    </source>
</evidence>
<dbReference type="OrthoDB" id="627829at2759"/>
<evidence type="ECO:0000259" key="2">
    <source>
        <dbReference type="PROSITE" id="PS51471"/>
    </source>
</evidence>
<gene>
    <name evidence="3" type="ORF">H257_11817</name>
</gene>
<dbReference type="RefSeq" id="XP_009837154.1">
    <property type="nucleotide sequence ID" value="XM_009838852.1"/>
</dbReference>
<keyword evidence="1" id="KW-0560">Oxidoreductase</keyword>
<sequence length="353" mass="39347">MFRVLPTRWMASSARRITSQASSPVVPIVDLANKEQASVDLHHAFSTFGCCYLKGHGIHTVDEERVMDAAHAYFALPQHVKDKYHRPSSSNGFVRGYIGLGAESGSSEYVEVKEGFSYGYEWDASIPPSNPLQGPNVWPAELASGHTQTLQALFTSLVDVSGLVCDALSIALHKPSSYFRSFCSQGDTISILRAFHYFPYSTFSRTSCFHLFSTGQGDSNLIGSSPHTDWGFLTLILQDKVGGLQLFHDGSWHDVPHIPGTLFVNGGDYLSLLTEGLWKSPVHRVVNYDERMSLVFFYYPDFDAKIPPVTTPTRHQEQNLDTFNTLLDNTHQPSSDQAPFGEYIVSKWADVQR</sequence>
<dbReference type="AlphaFoldDB" id="W4G2V6"/>
<proteinExistence type="inferred from homology"/>
<reference evidence="3" key="1">
    <citation type="submission" date="2013-12" db="EMBL/GenBank/DDBJ databases">
        <title>The Genome Sequence of Aphanomyces astaci APO3.</title>
        <authorList>
            <consortium name="The Broad Institute Genomics Platform"/>
            <person name="Russ C."/>
            <person name="Tyler B."/>
            <person name="van West P."/>
            <person name="Dieguez-Uribeondo J."/>
            <person name="Young S.K."/>
            <person name="Zeng Q."/>
            <person name="Gargeya S."/>
            <person name="Fitzgerald M."/>
            <person name="Abouelleil A."/>
            <person name="Alvarado L."/>
            <person name="Chapman S.B."/>
            <person name="Gainer-Dewar J."/>
            <person name="Goldberg J."/>
            <person name="Griggs A."/>
            <person name="Gujja S."/>
            <person name="Hansen M."/>
            <person name="Howarth C."/>
            <person name="Imamovic A."/>
            <person name="Ireland A."/>
            <person name="Larimer J."/>
            <person name="McCowan C."/>
            <person name="Murphy C."/>
            <person name="Pearson M."/>
            <person name="Poon T.W."/>
            <person name="Priest M."/>
            <person name="Roberts A."/>
            <person name="Saif S."/>
            <person name="Shea T."/>
            <person name="Sykes S."/>
            <person name="Wortman J."/>
            <person name="Nusbaum C."/>
            <person name="Birren B."/>
        </authorList>
    </citation>
    <scope>NUCLEOTIDE SEQUENCE [LARGE SCALE GENOMIC DNA]</scope>
    <source>
        <strain evidence="3">APO3</strain>
    </source>
</reference>
<protein>
    <recommendedName>
        <fullName evidence="2">Fe2OG dioxygenase domain-containing protein</fullName>
    </recommendedName>
</protein>
<evidence type="ECO:0000256" key="1">
    <source>
        <dbReference type="RuleBase" id="RU003682"/>
    </source>
</evidence>
<dbReference type="InterPro" id="IPR044861">
    <property type="entry name" value="IPNS-like_FE2OG_OXY"/>
</dbReference>
<dbReference type="STRING" id="112090.W4G2V6"/>
<dbReference type="GeneID" id="20813813"/>
<keyword evidence="1" id="KW-0408">Iron</keyword>
<dbReference type="InterPro" id="IPR005123">
    <property type="entry name" value="Oxoglu/Fe-dep_dioxygenase_dom"/>
</dbReference>
<dbReference type="Pfam" id="PF14226">
    <property type="entry name" value="DIOX_N"/>
    <property type="match status" value="1"/>
</dbReference>
<dbReference type="VEuPathDB" id="FungiDB:H257_11817"/>
<dbReference type="SUPFAM" id="SSF51197">
    <property type="entry name" value="Clavaminate synthase-like"/>
    <property type="match status" value="1"/>
</dbReference>
<name>W4G2V6_APHAT</name>
<dbReference type="InterPro" id="IPR026992">
    <property type="entry name" value="DIOX_N"/>
</dbReference>
<dbReference type="PROSITE" id="PS51471">
    <property type="entry name" value="FE2OG_OXY"/>
    <property type="match status" value="1"/>
</dbReference>
<dbReference type="PRINTS" id="PR00682">
    <property type="entry name" value="IPNSYNTHASE"/>
</dbReference>